<accession>D5EPP0</accession>
<feature type="compositionally biased region" description="Basic and acidic residues" evidence="1">
    <location>
        <begin position="242"/>
        <end position="261"/>
    </location>
</feature>
<sequence>MMKFLCSVVLFLLGSSWFLSAQSNQEIELKQYVFRVLFIDDTDYSRAESYTPGIPLKFATDSGVFQIAAMNNSLSRPFRYVGPETIVFFEEGPMVEGVPVRTPIVSCRMGQTGDKIVIIRKTQNGKILSHAVHVDGADFKRNQIRLFNLSSQPLRAKVGDAVKDVAKRQVADFSAKPKGTRPVIGMAIAAYDGEKPYMVAKKKMVFKPNSRKVLLTYNSPRNPNQVVMSEFLLTDYDKDFENKSDDKPGRIDTVGPDDHEIASGGEGF</sequence>
<evidence type="ECO:0000313" key="3">
    <source>
        <dbReference type="EMBL" id="ADE53777.1"/>
    </source>
</evidence>
<keyword evidence="4" id="KW-1185">Reference proteome</keyword>
<protein>
    <submittedName>
        <fullName evidence="3">Uncharacterized protein</fullName>
    </submittedName>
</protein>
<dbReference type="STRING" id="583355.Caka_0753"/>
<dbReference type="EMBL" id="CP001998">
    <property type="protein sequence ID" value="ADE53777.1"/>
    <property type="molecule type" value="Genomic_DNA"/>
</dbReference>
<feature type="chain" id="PRO_5003070892" evidence="2">
    <location>
        <begin position="22"/>
        <end position="268"/>
    </location>
</feature>
<name>D5EPP0_CORAD</name>
<organism evidence="3 4">
    <name type="scientific">Coraliomargarita akajimensis (strain DSM 45221 / IAM 15411 / JCM 23193 / KCTC 12865 / 04OKA010-24)</name>
    <dbReference type="NCBI Taxonomy" id="583355"/>
    <lineage>
        <taxon>Bacteria</taxon>
        <taxon>Pseudomonadati</taxon>
        <taxon>Verrucomicrobiota</taxon>
        <taxon>Opitutia</taxon>
        <taxon>Puniceicoccales</taxon>
        <taxon>Coraliomargaritaceae</taxon>
        <taxon>Coraliomargarita</taxon>
    </lineage>
</organism>
<keyword evidence="2" id="KW-0732">Signal</keyword>
<dbReference type="HOGENOM" id="CLU_1037127_0_0_0"/>
<dbReference type="AlphaFoldDB" id="D5EPP0"/>
<evidence type="ECO:0000256" key="2">
    <source>
        <dbReference type="SAM" id="SignalP"/>
    </source>
</evidence>
<reference evidence="3 4" key="1">
    <citation type="journal article" date="2010" name="Stand. Genomic Sci.">
        <title>Complete genome sequence of Coraliomargarita akajimensis type strain (04OKA010-24).</title>
        <authorList>
            <person name="Mavromatis K."/>
            <person name="Abt B."/>
            <person name="Brambilla E."/>
            <person name="Lapidus A."/>
            <person name="Copeland A."/>
            <person name="Deshpande S."/>
            <person name="Nolan M."/>
            <person name="Lucas S."/>
            <person name="Tice H."/>
            <person name="Cheng J.F."/>
            <person name="Han C."/>
            <person name="Detter J.C."/>
            <person name="Woyke T."/>
            <person name="Goodwin L."/>
            <person name="Pitluck S."/>
            <person name="Held B."/>
            <person name="Brettin T."/>
            <person name="Tapia R."/>
            <person name="Ivanova N."/>
            <person name="Mikhailova N."/>
            <person name="Pati A."/>
            <person name="Liolios K."/>
            <person name="Chen A."/>
            <person name="Palaniappan K."/>
            <person name="Land M."/>
            <person name="Hauser L."/>
            <person name="Chang Y.J."/>
            <person name="Jeffries C.D."/>
            <person name="Rohde M."/>
            <person name="Goker M."/>
            <person name="Bristow J."/>
            <person name="Eisen J.A."/>
            <person name="Markowitz V."/>
            <person name="Hugenholtz P."/>
            <person name="Klenk H.P."/>
            <person name="Kyrpides N.C."/>
        </authorList>
    </citation>
    <scope>NUCLEOTIDE SEQUENCE [LARGE SCALE GENOMIC DNA]</scope>
    <source>
        <strain evidence="4">DSM 45221 / IAM 15411 / JCM 23193 / KCTC 12865</strain>
    </source>
</reference>
<proteinExistence type="predicted"/>
<feature type="region of interest" description="Disordered" evidence="1">
    <location>
        <begin position="242"/>
        <end position="268"/>
    </location>
</feature>
<dbReference type="KEGG" id="caa:Caka_0753"/>
<feature type="signal peptide" evidence="2">
    <location>
        <begin position="1"/>
        <end position="21"/>
    </location>
</feature>
<dbReference type="Proteomes" id="UP000000925">
    <property type="component" value="Chromosome"/>
</dbReference>
<evidence type="ECO:0000313" key="4">
    <source>
        <dbReference type="Proteomes" id="UP000000925"/>
    </source>
</evidence>
<dbReference type="RefSeq" id="WP_013042501.1">
    <property type="nucleotide sequence ID" value="NC_014008.1"/>
</dbReference>
<evidence type="ECO:0000256" key="1">
    <source>
        <dbReference type="SAM" id="MobiDB-lite"/>
    </source>
</evidence>
<gene>
    <name evidence="3" type="ordered locus">Caka_0753</name>
</gene>